<dbReference type="AlphaFoldDB" id="A0A4V6MTK0"/>
<reference evidence="18 19" key="1">
    <citation type="submission" date="2019-02" db="EMBL/GenBank/DDBJ databases">
        <title>Hansschlegelia quercus sp. nov., a novel methylotrophic bacterium from buds of oak (Quercus robur L.).</title>
        <authorList>
            <person name="Agafonova N.V."/>
            <person name="Kaparullina E.N."/>
            <person name="Grouzdev D.S."/>
            <person name="Doronina N.V."/>
        </authorList>
    </citation>
    <scope>NUCLEOTIDE SEQUENCE [LARGE SCALE GENOMIC DNA]</scope>
    <source>
        <strain evidence="18 19">Dub</strain>
    </source>
</reference>
<dbReference type="GO" id="GO:0043137">
    <property type="term" value="P:DNA replication, removal of RNA primer"/>
    <property type="evidence" value="ECO:0007669"/>
    <property type="project" value="TreeGrafter"/>
</dbReference>
<dbReference type="InterPro" id="IPR024567">
    <property type="entry name" value="RNase_HII/HIII_dom"/>
</dbReference>
<evidence type="ECO:0000256" key="13">
    <source>
        <dbReference type="ARBA" id="ARBA00023211"/>
    </source>
</evidence>
<evidence type="ECO:0000256" key="5">
    <source>
        <dbReference type="ARBA" id="ARBA00007383"/>
    </source>
</evidence>
<sequence length="214" mass="22786">MRPKLLIPKIVASFSRERAALKAGARFVAGVDEVGRGPLAGPVVAAAVVLDPKRVPKGLADSKALTRERREELFIEIMAKAEVAFAAASTDRIEKINIRGASLWAMTRAVASLGVKPDLVFVDGRDTPPGLACPAKTVIGGDALVQSIAAASIVAKVVRDRMMARLGEIYPHYGFERHMGYGTPEHLAALQLHGPCSHHRRTFAPIAALLAQAA</sequence>
<dbReference type="InterPro" id="IPR036397">
    <property type="entry name" value="RNaseH_sf"/>
</dbReference>
<evidence type="ECO:0000256" key="4">
    <source>
        <dbReference type="ARBA" id="ARBA00004496"/>
    </source>
</evidence>
<name>A0A4V6MTK0_9HYPH</name>
<dbReference type="GO" id="GO:0003723">
    <property type="term" value="F:RNA binding"/>
    <property type="evidence" value="ECO:0007669"/>
    <property type="project" value="UniProtKB-UniRule"/>
</dbReference>
<proteinExistence type="inferred from homology"/>
<evidence type="ECO:0000256" key="7">
    <source>
        <dbReference type="ARBA" id="ARBA00019179"/>
    </source>
</evidence>
<dbReference type="SUPFAM" id="SSF53098">
    <property type="entry name" value="Ribonuclease H-like"/>
    <property type="match status" value="1"/>
</dbReference>
<evidence type="ECO:0000256" key="3">
    <source>
        <dbReference type="ARBA" id="ARBA00004065"/>
    </source>
</evidence>
<evidence type="ECO:0000256" key="10">
    <source>
        <dbReference type="ARBA" id="ARBA00022723"/>
    </source>
</evidence>
<evidence type="ECO:0000256" key="8">
    <source>
        <dbReference type="ARBA" id="ARBA00022490"/>
    </source>
</evidence>
<keyword evidence="13 14" id="KW-0464">Manganese</keyword>
<feature type="domain" description="RNase H type-2" evidence="17">
    <location>
        <begin position="26"/>
        <end position="214"/>
    </location>
</feature>
<evidence type="ECO:0000256" key="15">
    <source>
        <dbReference type="PROSITE-ProRule" id="PRU01319"/>
    </source>
</evidence>
<evidence type="ECO:0000256" key="11">
    <source>
        <dbReference type="ARBA" id="ARBA00022759"/>
    </source>
</evidence>
<dbReference type="GO" id="GO:0004523">
    <property type="term" value="F:RNA-DNA hybrid ribonuclease activity"/>
    <property type="evidence" value="ECO:0007669"/>
    <property type="project" value="UniProtKB-UniRule"/>
</dbReference>
<comment type="caution">
    <text evidence="18">The sequence shown here is derived from an EMBL/GenBank/DDBJ whole genome shotgun (WGS) entry which is preliminary data.</text>
</comment>
<evidence type="ECO:0000256" key="12">
    <source>
        <dbReference type="ARBA" id="ARBA00022801"/>
    </source>
</evidence>
<accession>A0A4V6MTK0</accession>
<evidence type="ECO:0000256" key="2">
    <source>
        <dbReference type="ARBA" id="ARBA00001946"/>
    </source>
</evidence>
<dbReference type="OrthoDB" id="9803420at2"/>
<dbReference type="PANTHER" id="PTHR10954">
    <property type="entry name" value="RIBONUCLEASE H2 SUBUNIT A"/>
    <property type="match status" value="1"/>
</dbReference>
<dbReference type="PROSITE" id="PS51975">
    <property type="entry name" value="RNASE_H_2"/>
    <property type="match status" value="1"/>
</dbReference>
<comment type="cofactor">
    <cofactor evidence="14 15">
        <name>Mn(2+)</name>
        <dbReference type="ChEBI" id="CHEBI:29035"/>
    </cofactor>
    <cofactor evidence="14 15">
        <name>Mg(2+)</name>
        <dbReference type="ChEBI" id="CHEBI:18420"/>
    </cofactor>
    <text evidence="14 15">Manganese or magnesium. Binds 1 divalent metal ion per monomer in the absence of substrate. May bind a second metal ion after substrate binding.</text>
</comment>
<dbReference type="CDD" id="cd07182">
    <property type="entry name" value="RNase_HII_bacteria_HII_like"/>
    <property type="match status" value="1"/>
</dbReference>
<evidence type="ECO:0000256" key="9">
    <source>
        <dbReference type="ARBA" id="ARBA00022722"/>
    </source>
</evidence>
<keyword evidence="9 14" id="KW-0540">Nuclease</keyword>
<comment type="cofactor">
    <cofactor evidence="2">
        <name>Mg(2+)</name>
        <dbReference type="ChEBI" id="CHEBI:18420"/>
    </cofactor>
</comment>
<keyword evidence="11 14" id="KW-0255">Endonuclease</keyword>
<keyword evidence="19" id="KW-1185">Reference proteome</keyword>
<dbReference type="EMBL" id="SIUB01000004">
    <property type="protein sequence ID" value="TBN53526.1"/>
    <property type="molecule type" value="Genomic_DNA"/>
</dbReference>
<keyword evidence="8 14" id="KW-0963">Cytoplasm</keyword>
<feature type="binding site" evidence="14 15">
    <location>
        <position position="123"/>
    </location>
    <ligand>
        <name>a divalent metal cation</name>
        <dbReference type="ChEBI" id="CHEBI:60240"/>
    </ligand>
</feature>
<dbReference type="Gene3D" id="3.30.420.10">
    <property type="entry name" value="Ribonuclease H-like superfamily/Ribonuclease H"/>
    <property type="match status" value="1"/>
</dbReference>
<dbReference type="GO" id="GO:0032299">
    <property type="term" value="C:ribonuclease H2 complex"/>
    <property type="evidence" value="ECO:0007669"/>
    <property type="project" value="TreeGrafter"/>
</dbReference>
<comment type="subcellular location">
    <subcellularLocation>
        <location evidence="4 14">Cytoplasm</location>
    </subcellularLocation>
</comment>
<dbReference type="NCBIfam" id="NF000595">
    <property type="entry name" value="PRK00015.1-3"/>
    <property type="match status" value="1"/>
</dbReference>
<dbReference type="EC" id="3.1.26.4" evidence="6 14"/>
<protein>
    <recommendedName>
        <fullName evidence="7 14">Ribonuclease HII</fullName>
        <shortName evidence="14">RNase HII</shortName>
        <ecNumber evidence="6 14">3.1.26.4</ecNumber>
    </recommendedName>
</protein>
<dbReference type="GO" id="GO:0006298">
    <property type="term" value="P:mismatch repair"/>
    <property type="evidence" value="ECO:0007669"/>
    <property type="project" value="TreeGrafter"/>
</dbReference>
<dbReference type="Proteomes" id="UP000291613">
    <property type="component" value="Unassembled WGS sequence"/>
</dbReference>
<comment type="similarity">
    <text evidence="5 14 16">Belongs to the RNase HII family.</text>
</comment>
<keyword evidence="10 14" id="KW-0479">Metal-binding</keyword>
<comment type="catalytic activity">
    <reaction evidence="1 14 15 16">
        <text>Endonucleolytic cleavage to 5'-phosphomonoester.</text>
        <dbReference type="EC" id="3.1.26.4"/>
    </reaction>
</comment>
<dbReference type="InterPro" id="IPR012337">
    <property type="entry name" value="RNaseH-like_sf"/>
</dbReference>
<feature type="binding site" evidence="14 15">
    <location>
        <position position="32"/>
    </location>
    <ligand>
        <name>a divalent metal cation</name>
        <dbReference type="ChEBI" id="CHEBI:60240"/>
    </ligand>
</feature>
<feature type="binding site" evidence="14 15">
    <location>
        <position position="33"/>
    </location>
    <ligand>
        <name>a divalent metal cation</name>
        <dbReference type="ChEBI" id="CHEBI:60240"/>
    </ligand>
</feature>
<dbReference type="Pfam" id="PF01351">
    <property type="entry name" value="RNase_HII"/>
    <property type="match status" value="1"/>
</dbReference>
<dbReference type="GO" id="GO:0030145">
    <property type="term" value="F:manganese ion binding"/>
    <property type="evidence" value="ECO:0007669"/>
    <property type="project" value="UniProtKB-UniRule"/>
</dbReference>
<dbReference type="PANTHER" id="PTHR10954:SF18">
    <property type="entry name" value="RIBONUCLEASE HII"/>
    <property type="match status" value="1"/>
</dbReference>
<evidence type="ECO:0000259" key="17">
    <source>
        <dbReference type="PROSITE" id="PS51975"/>
    </source>
</evidence>
<comment type="function">
    <text evidence="3 14 16">Endonuclease that specifically degrades the RNA of RNA-DNA hybrids.</text>
</comment>
<gene>
    <name evidence="14" type="primary">rnhB</name>
    <name evidence="18" type="ORF">EYR15_09525</name>
</gene>
<dbReference type="InterPro" id="IPR022898">
    <property type="entry name" value="RNase_HII"/>
</dbReference>
<evidence type="ECO:0000256" key="14">
    <source>
        <dbReference type="HAMAP-Rule" id="MF_00052"/>
    </source>
</evidence>
<organism evidence="18 19">
    <name type="scientific">Hansschlegelia quercus</name>
    <dbReference type="NCBI Taxonomy" id="2528245"/>
    <lineage>
        <taxon>Bacteria</taxon>
        <taxon>Pseudomonadati</taxon>
        <taxon>Pseudomonadota</taxon>
        <taxon>Alphaproteobacteria</taxon>
        <taxon>Hyphomicrobiales</taxon>
        <taxon>Methylopilaceae</taxon>
        <taxon>Hansschlegelia</taxon>
    </lineage>
</organism>
<dbReference type="GO" id="GO:0005737">
    <property type="term" value="C:cytoplasm"/>
    <property type="evidence" value="ECO:0007669"/>
    <property type="project" value="UniProtKB-SubCell"/>
</dbReference>
<keyword evidence="12 14" id="KW-0378">Hydrolase</keyword>
<evidence type="ECO:0000313" key="18">
    <source>
        <dbReference type="EMBL" id="TBN53526.1"/>
    </source>
</evidence>
<evidence type="ECO:0000313" key="19">
    <source>
        <dbReference type="Proteomes" id="UP000291613"/>
    </source>
</evidence>
<evidence type="ECO:0000256" key="16">
    <source>
        <dbReference type="RuleBase" id="RU003515"/>
    </source>
</evidence>
<evidence type="ECO:0000256" key="6">
    <source>
        <dbReference type="ARBA" id="ARBA00012180"/>
    </source>
</evidence>
<dbReference type="InterPro" id="IPR001352">
    <property type="entry name" value="RNase_HII/HIII"/>
</dbReference>
<dbReference type="HAMAP" id="MF_00052_B">
    <property type="entry name" value="RNase_HII_B"/>
    <property type="match status" value="1"/>
</dbReference>
<evidence type="ECO:0000256" key="1">
    <source>
        <dbReference type="ARBA" id="ARBA00000077"/>
    </source>
</evidence>